<accession>A0A2J6TGY2</accession>
<evidence type="ECO:0000313" key="3">
    <source>
        <dbReference type="Proteomes" id="UP000235371"/>
    </source>
</evidence>
<keyword evidence="1" id="KW-0539">Nucleus</keyword>
<dbReference type="GO" id="GO:0008270">
    <property type="term" value="F:zinc ion binding"/>
    <property type="evidence" value="ECO:0007669"/>
    <property type="project" value="InterPro"/>
</dbReference>
<dbReference type="RefSeq" id="XP_024739148.1">
    <property type="nucleotide sequence ID" value="XM_024886595.1"/>
</dbReference>
<dbReference type="InterPro" id="IPR053175">
    <property type="entry name" value="DHMBA_Reg_Transcription_Factor"/>
</dbReference>
<dbReference type="PANTHER" id="PTHR38791">
    <property type="entry name" value="ZN(II)2CYS6 TRANSCRIPTION FACTOR (EUROFUNG)-RELATED-RELATED"/>
    <property type="match status" value="1"/>
</dbReference>
<dbReference type="Pfam" id="PF11951">
    <property type="entry name" value="Fungal_trans_2"/>
    <property type="match status" value="1"/>
</dbReference>
<dbReference type="InterPro" id="IPR021858">
    <property type="entry name" value="Fun_TF"/>
</dbReference>
<sequence length="331" mass="36779">MVYTGKPSRGCACDEKTPACSYCIKTKQKCPGYEGKFDLEWRDQTVVARKHVERRIQATEHARHREDSFEKLSLSEIHTQSSPVFSNSRPVPTPSFFFAVYAPPPTNPLDTREHLEFLAPLYPRAAPHSTLSLSAMVLASRLYIVWKSQRPDAPVSRSLYLRAVSAMKEQITQADTCANDEILLSVLLLQQYEVSQSSLSAGDHLTNIQTLVNTAKRRSSPRAHFDGALALIKHRGLHTFTNKVSQGLLLCVRAQLIEEAPRNCLPLEDTLDIWSYVAAGTDVSPDIQLDNINVEVANLNASVTQASQSESSNLDSISALLRSSSEIERTL</sequence>
<dbReference type="EMBL" id="KZ613783">
    <property type="protein sequence ID" value="PMD62244.1"/>
    <property type="molecule type" value="Genomic_DNA"/>
</dbReference>
<dbReference type="GO" id="GO:0000981">
    <property type="term" value="F:DNA-binding transcription factor activity, RNA polymerase II-specific"/>
    <property type="evidence" value="ECO:0007669"/>
    <property type="project" value="InterPro"/>
</dbReference>
<dbReference type="AlphaFoldDB" id="A0A2J6TGY2"/>
<dbReference type="CDD" id="cd00067">
    <property type="entry name" value="GAL4"/>
    <property type="match status" value="1"/>
</dbReference>
<keyword evidence="3" id="KW-1185">Reference proteome</keyword>
<dbReference type="OrthoDB" id="3520984at2759"/>
<dbReference type="PANTHER" id="PTHR38791:SF13">
    <property type="entry name" value="ZN(2)-C6 FUNGAL-TYPE DOMAIN-CONTAINING PROTEIN"/>
    <property type="match status" value="1"/>
</dbReference>
<dbReference type="InterPro" id="IPR001138">
    <property type="entry name" value="Zn2Cys6_DnaBD"/>
</dbReference>
<reference evidence="2 3" key="1">
    <citation type="submission" date="2016-04" db="EMBL/GenBank/DDBJ databases">
        <title>A degradative enzymes factory behind the ericoid mycorrhizal symbiosis.</title>
        <authorList>
            <consortium name="DOE Joint Genome Institute"/>
            <person name="Martino E."/>
            <person name="Morin E."/>
            <person name="Grelet G."/>
            <person name="Kuo A."/>
            <person name="Kohler A."/>
            <person name="Daghino S."/>
            <person name="Barry K."/>
            <person name="Choi C."/>
            <person name="Cichocki N."/>
            <person name="Clum A."/>
            <person name="Copeland A."/>
            <person name="Hainaut M."/>
            <person name="Haridas S."/>
            <person name="Labutti K."/>
            <person name="Lindquist E."/>
            <person name="Lipzen A."/>
            <person name="Khouja H.-R."/>
            <person name="Murat C."/>
            <person name="Ohm R."/>
            <person name="Olson A."/>
            <person name="Spatafora J."/>
            <person name="Veneault-Fourrey C."/>
            <person name="Henrissat B."/>
            <person name="Grigoriev I."/>
            <person name="Martin F."/>
            <person name="Perotto S."/>
        </authorList>
    </citation>
    <scope>NUCLEOTIDE SEQUENCE [LARGE SCALE GENOMIC DNA]</scope>
    <source>
        <strain evidence="2 3">E</strain>
    </source>
</reference>
<proteinExistence type="predicted"/>
<gene>
    <name evidence="2" type="ORF">K444DRAFT_661470</name>
</gene>
<evidence type="ECO:0008006" key="4">
    <source>
        <dbReference type="Google" id="ProtNLM"/>
    </source>
</evidence>
<protein>
    <recommendedName>
        <fullName evidence="4">Zn(2)-C6 fungal-type domain-containing protein</fullName>
    </recommendedName>
</protein>
<dbReference type="InParanoid" id="A0A2J6TGY2"/>
<dbReference type="STRING" id="1095630.A0A2J6TGY2"/>
<dbReference type="Proteomes" id="UP000235371">
    <property type="component" value="Unassembled WGS sequence"/>
</dbReference>
<organism evidence="2 3">
    <name type="scientific">Hyaloscypha bicolor E</name>
    <dbReference type="NCBI Taxonomy" id="1095630"/>
    <lineage>
        <taxon>Eukaryota</taxon>
        <taxon>Fungi</taxon>
        <taxon>Dikarya</taxon>
        <taxon>Ascomycota</taxon>
        <taxon>Pezizomycotina</taxon>
        <taxon>Leotiomycetes</taxon>
        <taxon>Helotiales</taxon>
        <taxon>Hyaloscyphaceae</taxon>
        <taxon>Hyaloscypha</taxon>
        <taxon>Hyaloscypha bicolor</taxon>
    </lineage>
</organism>
<name>A0A2J6TGY2_9HELO</name>
<dbReference type="GeneID" id="36594672"/>
<evidence type="ECO:0000313" key="2">
    <source>
        <dbReference type="EMBL" id="PMD62244.1"/>
    </source>
</evidence>
<evidence type="ECO:0000256" key="1">
    <source>
        <dbReference type="ARBA" id="ARBA00023242"/>
    </source>
</evidence>